<proteinExistence type="predicted"/>
<name>A0A6L2K762_TANCI</name>
<reference evidence="2" key="1">
    <citation type="journal article" date="2019" name="Sci. Rep.">
        <title>Draft genome of Tanacetum cinerariifolium, the natural source of mosquito coil.</title>
        <authorList>
            <person name="Yamashiro T."/>
            <person name="Shiraishi A."/>
            <person name="Satake H."/>
            <person name="Nakayama K."/>
        </authorList>
    </citation>
    <scope>NUCLEOTIDE SEQUENCE</scope>
</reference>
<protein>
    <submittedName>
        <fullName evidence="2">HOPM interactor 7</fullName>
    </submittedName>
</protein>
<dbReference type="Pfam" id="PF01369">
    <property type="entry name" value="Sec7"/>
    <property type="match status" value="1"/>
</dbReference>
<sequence>MAVEKMGEQYPDFGRDEAAQFFDNVTAAHQEGILASQLPQEKSLKSYLLARYLPRRYEHVVMTCGSTGNRISSMSKALLIPKYQDYQTQHVLITRTSQSRQHDKSEPVMTLSRISQRTQNVDQNSVNSTQIGSIKGSYLQAMIGDYLGQHEEFPLVVMLAYVDSVKFAEMKFHTAIREFLRCFWLPGEAQSEKDATEGRCRACHAPYDKDILVGLESNFQRLFHPCYLFLPSSQ</sequence>
<dbReference type="GO" id="GO:0005085">
    <property type="term" value="F:guanyl-nucleotide exchange factor activity"/>
    <property type="evidence" value="ECO:0007669"/>
    <property type="project" value="InterPro"/>
</dbReference>
<organism evidence="2">
    <name type="scientific">Tanacetum cinerariifolium</name>
    <name type="common">Dalmatian daisy</name>
    <name type="synonym">Chrysanthemum cinerariifolium</name>
    <dbReference type="NCBI Taxonomy" id="118510"/>
    <lineage>
        <taxon>Eukaryota</taxon>
        <taxon>Viridiplantae</taxon>
        <taxon>Streptophyta</taxon>
        <taxon>Embryophyta</taxon>
        <taxon>Tracheophyta</taxon>
        <taxon>Spermatophyta</taxon>
        <taxon>Magnoliopsida</taxon>
        <taxon>eudicotyledons</taxon>
        <taxon>Gunneridae</taxon>
        <taxon>Pentapetalae</taxon>
        <taxon>asterids</taxon>
        <taxon>campanulids</taxon>
        <taxon>Asterales</taxon>
        <taxon>Asteraceae</taxon>
        <taxon>Asteroideae</taxon>
        <taxon>Anthemideae</taxon>
        <taxon>Anthemidinae</taxon>
        <taxon>Tanacetum</taxon>
    </lineage>
</organism>
<dbReference type="PANTHER" id="PTHR10663:SF312">
    <property type="entry name" value="BREFELDIN A-INHIBITED GUANINE NUCLEOTIDE-EXCHANGE PROTEIN 5"/>
    <property type="match status" value="1"/>
</dbReference>
<dbReference type="PANTHER" id="PTHR10663">
    <property type="entry name" value="GUANYL-NUCLEOTIDE EXCHANGE FACTOR"/>
    <property type="match status" value="1"/>
</dbReference>
<evidence type="ECO:0000259" key="1">
    <source>
        <dbReference type="PROSITE" id="PS50190"/>
    </source>
</evidence>
<dbReference type="AlphaFoldDB" id="A0A6L2K762"/>
<feature type="domain" description="SEC7" evidence="1">
    <location>
        <begin position="135"/>
        <end position="190"/>
    </location>
</feature>
<dbReference type="GO" id="GO:0005802">
    <property type="term" value="C:trans-Golgi network"/>
    <property type="evidence" value="ECO:0007669"/>
    <property type="project" value="TreeGrafter"/>
</dbReference>
<gene>
    <name evidence="2" type="ORF">Tci_016817</name>
</gene>
<dbReference type="InterPro" id="IPR035999">
    <property type="entry name" value="Sec7_dom_sf"/>
</dbReference>
<evidence type="ECO:0000313" key="2">
    <source>
        <dbReference type="EMBL" id="GEU44839.1"/>
    </source>
</evidence>
<dbReference type="SUPFAM" id="SSF48425">
    <property type="entry name" value="Sec7 domain"/>
    <property type="match status" value="1"/>
</dbReference>
<dbReference type="InterPro" id="IPR000904">
    <property type="entry name" value="Sec7_dom"/>
</dbReference>
<accession>A0A6L2K762</accession>
<dbReference type="PROSITE" id="PS50190">
    <property type="entry name" value="SEC7"/>
    <property type="match status" value="1"/>
</dbReference>
<dbReference type="EMBL" id="BKCJ010001899">
    <property type="protein sequence ID" value="GEU44839.1"/>
    <property type="molecule type" value="Genomic_DNA"/>
</dbReference>
<dbReference type="GO" id="GO:0032012">
    <property type="term" value="P:regulation of ARF protein signal transduction"/>
    <property type="evidence" value="ECO:0007669"/>
    <property type="project" value="InterPro"/>
</dbReference>
<comment type="caution">
    <text evidence="2">The sequence shown here is derived from an EMBL/GenBank/DDBJ whole genome shotgun (WGS) entry which is preliminary data.</text>
</comment>